<feature type="compositionally biased region" description="Basic and acidic residues" evidence="1">
    <location>
        <begin position="139"/>
        <end position="156"/>
    </location>
</feature>
<dbReference type="EMBL" id="JACAZH010000007">
    <property type="protein sequence ID" value="KAF7364452.1"/>
    <property type="molecule type" value="Genomic_DNA"/>
</dbReference>
<dbReference type="Proteomes" id="UP000623467">
    <property type="component" value="Unassembled WGS sequence"/>
</dbReference>
<accession>A0A8H7D9F8</accession>
<protein>
    <submittedName>
        <fullName evidence="2">Uncharacterized protein</fullName>
    </submittedName>
</protein>
<name>A0A8H7D9F8_9AGAR</name>
<gene>
    <name evidence="2" type="ORF">MSAN_01106300</name>
</gene>
<proteinExistence type="predicted"/>
<comment type="caution">
    <text evidence="2">The sequence shown here is derived from an EMBL/GenBank/DDBJ whole genome shotgun (WGS) entry which is preliminary data.</text>
</comment>
<feature type="compositionally biased region" description="Low complexity" evidence="1">
    <location>
        <begin position="120"/>
        <end position="133"/>
    </location>
</feature>
<evidence type="ECO:0000313" key="3">
    <source>
        <dbReference type="Proteomes" id="UP000623467"/>
    </source>
</evidence>
<dbReference type="PANTHER" id="PTHR46579">
    <property type="entry name" value="F5/8 TYPE C DOMAIN-CONTAINING PROTEIN-RELATED"/>
    <property type="match status" value="1"/>
</dbReference>
<evidence type="ECO:0000256" key="1">
    <source>
        <dbReference type="SAM" id="MobiDB-lite"/>
    </source>
</evidence>
<dbReference type="AlphaFoldDB" id="A0A8H7D9F8"/>
<sequence length="1045" mass="117587">MSRSDSEYVLCTCSQCLQLDSKGYPQQKRIERRHRRNDARDARGTTTPFALHLTGLSAASDQQSAAASLHDSLPYDNFYSHSDSDTSLHDGEDNSSDDDFLWPILDPELKEPVYLSFSSASKAGSASGGSSDAESSDDEEHRPASPTDSETHDITDDPLFRSRASLFDAFQAGSQSMVPVDENDQPWAFNDHPAIRHAYIRVFLDAAFKGMKHESAASMLDGFRVVFESAAAAGVEYPGLSNFARTLPTVEKRLGVSTDSLITYFFLCNVCWKPHSPSELANLDSPNCDQLNCDGKLYTVKRLSSGVEKRTPVLTLPFVPPEKAIQRMCLQPGKVAQWQEWRGSEDVVGPMPPSTLTGYDAFTDLDLPMKDISDGWGWRAVQAGLERRRNGKWEIRDVDVTEAKQRFVALPNGIIVQINIDWFQAVKNACHSTGALYATICNNPRRIRYLWEETILLMMFPGPHEPSQEQWNNVMEICVKHFQKLYNGVNLRVHGKEEREPFHVQIGSDVSDLPASRKTSGLLSYTSKYFMCDHCDIPFFALGDPDTYSLEKLTERDPWRYLKYAFRARDASAEVAEEISRRRGVRFSVMDNLVNWLPGDTGLFDLMHCVFGGMIKHLVKDILYKTSMISTEGARKLEDFFANIIWPPSVSRLPPSAAKGAGSIKADQWRSLITVFFVGLFVAWEVNGQIPDNDAPLSAPNTKNAAAQAAQEKLVRARMLEHLTATNPDPPQSEIDRIKSIKMNRSLRRHFDAVVEFTAAIRILTSNSISPNEVKRGCGALEGAIQEWARMHCHLVPYFHFAVHLQPQFLKHGPGPGWWTFPYERNNGLLGRFNHNGHSGGEMEGTMMRGWWKAALVQDLISRFEAITNRGPEDNASLELLKSHLKGGTSERKGTLQNYISQVQTESNPNELQFPRFGQSKILRGIGTGYYSLVLNHLQRIWAPEYTVIPDVSIPQADNEISFSGDVESFSHVWVRKQRYGAGAEHRGQSARYAYIDGRIPVDIERIFRAQHKVSSDVKLVAAFAIVRRLHPCESMIDFPWDLRN</sequence>
<feature type="region of interest" description="Disordered" evidence="1">
    <location>
        <begin position="120"/>
        <end position="156"/>
    </location>
</feature>
<organism evidence="2 3">
    <name type="scientific">Mycena sanguinolenta</name>
    <dbReference type="NCBI Taxonomy" id="230812"/>
    <lineage>
        <taxon>Eukaryota</taxon>
        <taxon>Fungi</taxon>
        <taxon>Dikarya</taxon>
        <taxon>Basidiomycota</taxon>
        <taxon>Agaricomycotina</taxon>
        <taxon>Agaricomycetes</taxon>
        <taxon>Agaricomycetidae</taxon>
        <taxon>Agaricales</taxon>
        <taxon>Marasmiineae</taxon>
        <taxon>Mycenaceae</taxon>
        <taxon>Mycena</taxon>
    </lineage>
</organism>
<evidence type="ECO:0000313" key="2">
    <source>
        <dbReference type="EMBL" id="KAF7364452.1"/>
    </source>
</evidence>
<dbReference type="OrthoDB" id="3248986at2759"/>
<reference evidence="2" key="1">
    <citation type="submission" date="2020-05" db="EMBL/GenBank/DDBJ databases">
        <title>Mycena genomes resolve the evolution of fungal bioluminescence.</title>
        <authorList>
            <person name="Tsai I.J."/>
        </authorList>
    </citation>
    <scope>NUCLEOTIDE SEQUENCE</scope>
    <source>
        <strain evidence="2">160909Yilan</strain>
    </source>
</reference>
<keyword evidence="3" id="KW-1185">Reference proteome</keyword>
<feature type="region of interest" description="Disordered" evidence="1">
    <location>
        <begin position="24"/>
        <end position="45"/>
    </location>
</feature>
<dbReference type="PANTHER" id="PTHR46579:SF1">
    <property type="entry name" value="F5_8 TYPE C DOMAIN-CONTAINING PROTEIN"/>
    <property type="match status" value="1"/>
</dbReference>